<dbReference type="GO" id="GO:0006364">
    <property type="term" value="P:rRNA processing"/>
    <property type="evidence" value="ECO:0007669"/>
    <property type="project" value="TreeGrafter"/>
</dbReference>
<comment type="subcellular location">
    <subcellularLocation>
        <location evidence="2">Cell projection</location>
        <location evidence="2">Cilium</location>
        <location evidence="2">Photoreceptor outer segment</location>
    </subcellularLocation>
    <subcellularLocation>
        <location evidence="1">Nucleus</location>
    </subcellularLocation>
</comment>
<name>A0A6B0RDI4_9CETA</name>
<dbReference type="FunFam" id="3.30.1490.490:FF:000001">
    <property type="entry name" value="cell growth-regulating nucleolar protein-like"/>
    <property type="match status" value="1"/>
</dbReference>
<keyword evidence="3" id="KW-0479">Metal-binding</keyword>
<dbReference type="Gene3D" id="3.30.1490.490">
    <property type="match status" value="1"/>
</dbReference>
<feature type="compositionally biased region" description="Pro residues" evidence="12">
    <location>
        <begin position="44"/>
        <end position="57"/>
    </location>
</feature>
<dbReference type="PANTHER" id="PTHR13100:SF10">
    <property type="entry name" value="CELL GROWTH-REGULATING NUCLEOLAR PROTEIN"/>
    <property type="match status" value="1"/>
</dbReference>
<keyword evidence="8" id="KW-0539">Nucleus</keyword>
<evidence type="ECO:0000313" key="16">
    <source>
        <dbReference type="Proteomes" id="UP000322234"/>
    </source>
</evidence>
<evidence type="ECO:0000313" key="15">
    <source>
        <dbReference type="EMBL" id="MXQ88025.1"/>
    </source>
</evidence>
<feature type="region of interest" description="Disordered" evidence="12">
    <location>
        <begin position="252"/>
        <end position="384"/>
    </location>
</feature>
<comment type="subunit">
    <text evidence="9">Interacts with PRMT5; this interaction is direct. Interacts with GNL2 and RPL23A. Interacts with nucleolin/NCL; this interaction is direct. Interacts with phosphorylated IRF3; this interaction impairs IRF3 DNA-binding activity.</text>
</comment>
<feature type="domain" description="Zinc finger C2H2 LYAR-type" evidence="13">
    <location>
        <begin position="142"/>
        <end position="169"/>
    </location>
</feature>
<evidence type="ECO:0000256" key="4">
    <source>
        <dbReference type="ARBA" id="ARBA00022737"/>
    </source>
</evidence>
<evidence type="ECO:0000259" key="13">
    <source>
        <dbReference type="Pfam" id="PF08790"/>
    </source>
</evidence>
<comment type="caution">
    <text evidence="15">The sequence shown here is derived from an EMBL/GenBank/DDBJ whole genome shotgun (WGS) entry which is preliminary data.</text>
</comment>
<dbReference type="Pfam" id="PF08790">
    <property type="entry name" value="zf-LYAR"/>
    <property type="match status" value="1"/>
</dbReference>
<dbReference type="PANTHER" id="PTHR13100">
    <property type="entry name" value="CELL GROWTH-REGULATING NUCLEOLAR PROTEIN LYAR"/>
    <property type="match status" value="1"/>
</dbReference>
<proteinExistence type="predicted"/>
<dbReference type="InterPro" id="IPR036236">
    <property type="entry name" value="Znf_C2H2_sf"/>
</dbReference>
<evidence type="ECO:0000256" key="3">
    <source>
        <dbReference type="ARBA" id="ARBA00022723"/>
    </source>
</evidence>
<keyword evidence="4" id="KW-0677">Repeat</keyword>
<evidence type="ECO:0000256" key="10">
    <source>
        <dbReference type="ARBA" id="ARBA00069216"/>
    </source>
</evidence>
<dbReference type="Pfam" id="PF25879">
    <property type="entry name" value="WHD_LYAR"/>
    <property type="match status" value="1"/>
</dbReference>
<accession>A0A6B0RDI4</accession>
<dbReference type="GO" id="GO:0005730">
    <property type="term" value="C:nucleolus"/>
    <property type="evidence" value="ECO:0007669"/>
    <property type="project" value="UniProtKB-ARBA"/>
</dbReference>
<feature type="region of interest" description="Disordered" evidence="12">
    <location>
        <begin position="36"/>
        <end position="57"/>
    </location>
</feature>
<dbReference type="GO" id="GO:0008270">
    <property type="term" value="F:zinc ion binding"/>
    <property type="evidence" value="ECO:0007669"/>
    <property type="project" value="UniProtKB-KW"/>
</dbReference>
<dbReference type="Gene3D" id="1.10.10.2100">
    <property type="match status" value="1"/>
</dbReference>
<organism evidence="15 16">
    <name type="scientific">Bos mutus</name>
    <name type="common">wild yak</name>
    <dbReference type="NCBI Taxonomy" id="72004"/>
    <lineage>
        <taxon>Eukaryota</taxon>
        <taxon>Metazoa</taxon>
        <taxon>Chordata</taxon>
        <taxon>Craniata</taxon>
        <taxon>Vertebrata</taxon>
        <taxon>Euteleostomi</taxon>
        <taxon>Mammalia</taxon>
        <taxon>Eutheria</taxon>
        <taxon>Laurasiatheria</taxon>
        <taxon>Artiodactyla</taxon>
        <taxon>Ruminantia</taxon>
        <taxon>Pecora</taxon>
        <taxon>Bovidae</taxon>
        <taxon>Bovinae</taxon>
        <taxon>Bos</taxon>
    </lineage>
</organism>
<dbReference type="SUPFAM" id="SSF57667">
    <property type="entry name" value="beta-beta-alpha zinc fingers"/>
    <property type="match status" value="2"/>
</dbReference>
<evidence type="ECO:0000256" key="2">
    <source>
        <dbReference type="ARBA" id="ARBA00004504"/>
    </source>
</evidence>
<evidence type="ECO:0000256" key="8">
    <source>
        <dbReference type="ARBA" id="ARBA00023242"/>
    </source>
</evidence>
<feature type="region of interest" description="Disordered" evidence="12">
    <location>
        <begin position="80"/>
        <end position="99"/>
    </location>
</feature>
<keyword evidence="6" id="KW-0862">Zinc</keyword>
<dbReference type="GO" id="GO:0001750">
    <property type="term" value="C:photoreceptor outer segment"/>
    <property type="evidence" value="ECO:0007669"/>
    <property type="project" value="UniProtKB-SubCell"/>
</dbReference>
<dbReference type="EMBL" id="VBQZ03000043">
    <property type="protein sequence ID" value="MXQ88025.1"/>
    <property type="molecule type" value="Genomic_DNA"/>
</dbReference>
<evidence type="ECO:0000256" key="1">
    <source>
        <dbReference type="ARBA" id="ARBA00004123"/>
    </source>
</evidence>
<dbReference type="FunFam" id="1.10.10.2100:FF:000002">
    <property type="entry name" value="cell growth-regulating nucleolar protein-like"/>
    <property type="match status" value="1"/>
</dbReference>
<dbReference type="InterPro" id="IPR058719">
    <property type="entry name" value="WHD_LYAR"/>
</dbReference>
<reference evidence="15" key="1">
    <citation type="submission" date="2019-10" db="EMBL/GenBank/DDBJ databases">
        <title>The sequence and de novo assembly of the wild yak genome.</title>
        <authorList>
            <person name="Liu Y."/>
        </authorList>
    </citation>
    <scope>NUCLEOTIDE SEQUENCE [LARGE SCALE GENOMIC DNA]</scope>
    <source>
        <strain evidence="15">WY2019</strain>
    </source>
</reference>
<dbReference type="AlphaFoldDB" id="A0A6B0RDI4"/>
<keyword evidence="7" id="KW-0175">Coiled coil</keyword>
<dbReference type="InterPro" id="IPR014898">
    <property type="entry name" value="Znf_C2H2_LYAR"/>
</dbReference>
<dbReference type="PROSITE" id="PS51804">
    <property type="entry name" value="ZF_C2HC_LYAR"/>
    <property type="match status" value="2"/>
</dbReference>
<keyword evidence="16" id="KW-1185">Reference proteome</keyword>
<dbReference type="GO" id="GO:0003677">
    <property type="term" value="F:DNA binding"/>
    <property type="evidence" value="ECO:0007669"/>
    <property type="project" value="InterPro"/>
</dbReference>
<dbReference type="InterPro" id="IPR039999">
    <property type="entry name" value="LYAR"/>
</dbReference>
<dbReference type="GO" id="GO:0000122">
    <property type="term" value="P:negative regulation of transcription by RNA polymerase II"/>
    <property type="evidence" value="ECO:0007669"/>
    <property type="project" value="UniProtKB-ARBA"/>
</dbReference>
<dbReference type="Proteomes" id="UP000322234">
    <property type="component" value="Unassembled WGS sequence"/>
</dbReference>
<gene>
    <name evidence="15" type="ORF">E5288_WYG022495</name>
</gene>
<evidence type="ECO:0000259" key="14">
    <source>
        <dbReference type="Pfam" id="PF25879"/>
    </source>
</evidence>
<protein>
    <recommendedName>
        <fullName evidence="10">Cell growth-regulating nucleolar protein</fullName>
    </recommendedName>
</protein>
<evidence type="ECO:0000256" key="5">
    <source>
        <dbReference type="ARBA" id="ARBA00022771"/>
    </source>
</evidence>
<evidence type="ECO:0000256" key="7">
    <source>
        <dbReference type="ARBA" id="ARBA00023054"/>
    </source>
</evidence>
<evidence type="ECO:0000256" key="11">
    <source>
        <dbReference type="PROSITE-ProRule" id="PRU01145"/>
    </source>
</evidence>
<keyword evidence="5 11" id="KW-0863">Zinc-finger</keyword>
<feature type="domain" description="Cell growth-regulating nucleolar protein-like winged helix" evidence="14">
    <location>
        <begin position="383"/>
        <end position="455"/>
    </location>
</feature>
<evidence type="ECO:0000256" key="6">
    <source>
        <dbReference type="ARBA" id="ARBA00022833"/>
    </source>
</evidence>
<evidence type="ECO:0000256" key="9">
    <source>
        <dbReference type="ARBA" id="ARBA00063961"/>
    </source>
</evidence>
<sequence>MRRAAAGPCPALPGPALRAPSPGFRAVSIALRPARSREAGLPVRQPPPYPQRPLPAPSPLLHLQPPPPPLALLTRLSRQRNHRDNTAPPTALGRRHPPSGFRLRHFRQELKMVFFTCNACGESVKKVQVEKHVALCRNCECLSCIDCGKDFWGDDYKNHVKCISEDQKYGGKGYEGKTHKGDVKQQAWIQKIHELIKRPNVSPKVRELLEQISGFDNVPRKRAKFQNWMKNSLKVHNESILEQVWNIFSEASSSEPVGKGPDPQPPEPVTKPCAENNADVPLENHQENAKSQKPKKRKAAQEAEQEAADGSSGTKSQRKKSKAERAQDGAVDGGTEVGEQADAGPGKRKRKHSEVEANSKKKKIKPPENSEDGEPENHEAPAKGKFNWKGTIKAVLKQAPDNEITIKKLRKKVLAQYYAVTNEHHKSEEELLVIFNKKISKNPTLKLLKDKVKLAEFGNVTENTYLNWGGSSLLPSMSAVTCESLALQLAGSTALGVGCVGMLESSGLEKAVKQGQQTAILTVRVMATRLFIGNCSWREWLLCLLLPHGSNCKAQPTDASRGLSSETTLWVFWSQ</sequence>
<evidence type="ECO:0000256" key="12">
    <source>
        <dbReference type="SAM" id="MobiDB-lite"/>
    </source>
</evidence>